<dbReference type="InterPro" id="IPR033247">
    <property type="entry name" value="Transketolase_fam"/>
</dbReference>
<dbReference type="PROSITE" id="PS00801">
    <property type="entry name" value="TRANSKETOLASE_1"/>
    <property type="match status" value="1"/>
</dbReference>
<dbReference type="PANTHER" id="PTHR43522:SF2">
    <property type="entry name" value="TRANSKETOLASE 1-RELATED"/>
    <property type="match status" value="1"/>
</dbReference>
<dbReference type="EC" id="2.2.1.1" evidence="5 12"/>
<dbReference type="EMBL" id="MCRI01000006">
    <property type="protein sequence ID" value="ODN67377.1"/>
    <property type="molecule type" value="Genomic_DNA"/>
</dbReference>
<dbReference type="Gene3D" id="3.40.50.970">
    <property type="match status" value="2"/>
</dbReference>
<dbReference type="FunFam" id="3.40.50.920:FF:000003">
    <property type="entry name" value="Transketolase"/>
    <property type="match status" value="1"/>
</dbReference>
<feature type="binding site" evidence="16">
    <location>
        <position position="155"/>
    </location>
    <ligand>
        <name>Mg(2+)</name>
        <dbReference type="ChEBI" id="CHEBI:18420"/>
    </ligand>
</feature>
<dbReference type="AlphaFoldDB" id="A0A1E3GTL0"/>
<keyword evidence="21" id="KW-1185">Reference proteome</keyword>
<dbReference type="RefSeq" id="WP_069295438.1">
    <property type="nucleotide sequence ID" value="NZ_MCRI01000006.1"/>
</dbReference>
<feature type="binding site" evidence="15">
    <location>
        <position position="156"/>
    </location>
    <ligand>
        <name>thiamine diphosphate</name>
        <dbReference type="ChEBI" id="CHEBI:58937"/>
    </ligand>
</feature>
<dbReference type="FunFam" id="3.40.50.970:FF:000003">
    <property type="entry name" value="Transketolase"/>
    <property type="match status" value="1"/>
</dbReference>
<dbReference type="InterPro" id="IPR005478">
    <property type="entry name" value="Transketolase_bac-like"/>
</dbReference>
<dbReference type="SUPFAM" id="SSF52922">
    <property type="entry name" value="TK C-terminal domain-like"/>
    <property type="match status" value="1"/>
</dbReference>
<dbReference type="Gene3D" id="3.40.50.920">
    <property type="match status" value="1"/>
</dbReference>
<evidence type="ECO:0000256" key="2">
    <source>
        <dbReference type="ARBA" id="ARBA00001941"/>
    </source>
</evidence>
<dbReference type="GO" id="GO:0004802">
    <property type="term" value="F:transketolase activity"/>
    <property type="evidence" value="ECO:0007669"/>
    <property type="project" value="UniProtKB-UniRule"/>
</dbReference>
<dbReference type="InterPro" id="IPR009014">
    <property type="entry name" value="Transketo_C/PFOR_II"/>
</dbReference>
<keyword evidence="10 15" id="KW-0786">Thiamine pyrophosphate</keyword>
<feature type="active site" description="Proton donor" evidence="13">
    <location>
        <position position="410"/>
    </location>
</feature>
<evidence type="ECO:0000256" key="13">
    <source>
        <dbReference type="PIRSR" id="PIRSR605478-1"/>
    </source>
</evidence>
<organism evidence="20 21">
    <name type="scientific">Methylophaga muralis</name>
    <dbReference type="NCBI Taxonomy" id="291169"/>
    <lineage>
        <taxon>Bacteria</taxon>
        <taxon>Pseudomonadati</taxon>
        <taxon>Pseudomonadota</taxon>
        <taxon>Gammaproteobacteria</taxon>
        <taxon>Thiotrichales</taxon>
        <taxon>Piscirickettsiaceae</taxon>
        <taxon>Methylophaga</taxon>
    </lineage>
</organism>
<keyword evidence="9 16" id="KW-0460">Magnesium</keyword>
<evidence type="ECO:0000259" key="19">
    <source>
        <dbReference type="SMART" id="SM00861"/>
    </source>
</evidence>
<dbReference type="InterPro" id="IPR055152">
    <property type="entry name" value="Transketolase-like_C_2"/>
</dbReference>
<dbReference type="PANTHER" id="PTHR43522">
    <property type="entry name" value="TRANSKETOLASE"/>
    <property type="match status" value="1"/>
</dbReference>
<dbReference type="Pfam" id="PF00456">
    <property type="entry name" value="Transketolase_N"/>
    <property type="match status" value="1"/>
</dbReference>
<dbReference type="CDD" id="cd07033">
    <property type="entry name" value="TPP_PYR_DXS_TK_like"/>
    <property type="match status" value="1"/>
</dbReference>
<evidence type="ECO:0000256" key="11">
    <source>
        <dbReference type="ARBA" id="ARBA00049473"/>
    </source>
</evidence>
<feature type="binding site" evidence="14">
    <location>
        <position position="460"/>
    </location>
    <ligand>
        <name>substrate</name>
    </ligand>
</feature>
<dbReference type="GO" id="GO:0046872">
    <property type="term" value="F:metal ion binding"/>
    <property type="evidence" value="ECO:0007669"/>
    <property type="project" value="UniProtKB-KW"/>
</dbReference>
<dbReference type="Pfam" id="PF02779">
    <property type="entry name" value="Transket_pyr"/>
    <property type="match status" value="1"/>
</dbReference>
<feature type="binding site" evidence="16">
    <location>
        <position position="187"/>
    </location>
    <ligand>
        <name>Mg(2+)</name>
        <dbReference type="ChEBI" id="CHEBI:18420"/>
    </ligand>
</feature>
<dbReference type="PROSITE" id="PS00802">
    <property type="entry name" value="TRANSKETOLASE_2"/>
    <property type="match status" value="1"/>
</dbReference>
<dbReference type="GO" id="GO:0009052">
    <property type="term" value="P:pentose-phosphate shunt, non-oxidative branch"/>
    <property type="evidence" value="ECO:0007669"/>
    <property type="project" value="UniProtKB-ARBA"/>
</dbReference>
<evidence type="ECO:0000256" key="17">
    <source>
        <dbReference type="PIRSR" id="PIRSR605478-5"/>
    </source>
</evidence>
<evidence type="ECO:0000256" key="10">
    <source>
        <dbReference type="ARBA" id="ARBA00023052"/>
    </source>
</evidence>
<feature type="binding site" evidence="14">
    <location>
        <position position="260"/>
    </location>
    <ligand>
        <name>substrate</name>
    </ligand>
</feature>
<evidence type="ECO:0000256" key="1">
    <source>
        <dbReference type="ARBA" id="ARBA00001913"/>
    </source>
</evidence>
<evidence type="ECO:0000256" key="12">
    <source>
        <dbReference type="NCBIfam" id="TIGR00232"/>
    </source>
</evidence>
<feature type="binding site" evidence="14">
    <location>
        <position position="26"/>
    </location>
    <ligand>
        <name>substrate</name>
    </ligand>
</feature>
<comment type="caution">
    <text evidence="20">The sequence shown here is derived from an EMBL/GenBank/DDBJ whole genome shotgun (WGS) entry which is preliminary data.</text>
</comment>
<evidence type="ECO:0000313" key="20">
    <source>
        <dbReference type="EMBL" id="ODN67377.1"/>
    </source>
</evidence>
<dbReference type="InterPro" id="IPR020826">
    <property type="entry name" value="Transketolase_BS"/>
</dbReference>
<dbReference type="FunFam" id="3.40.50.970:FF:000004">
    <property type="entry name" value="Transketolase"/>
    <property type="match status" value="1"/>
</dbReference>
<feature type="binding site" evidence="14">
    <location>
        <position position="384"/>
    </location>
    <ligand>
        <name>substrate</name>
    </ligand>
</feature>
<feature type="binding site" evidence="15">
    <location>
        <position position="66"/>
    </location>
    <ligand>
        <name>thiamine diphosphate</name>
        <dbReference type="ChEBI" id="CHEBI:58937"/>
    </ligand>
</feature>
<feature type="site" description="Important for catalytic activity" evidence="17">
    <location>
        <position position="26"/>
    </location>
</feature>
<feature type="binding site" evidence="14">
    <location>
        <position position="519"/>
    </location>
    <ligand>
        <name>substrate</name>
    </ligand>
</feature>
<dbReference type="NCBIfam" id="TIGR00232">
    <property type="entry name" value="tktlase_bact"/>
    <property type="match status" value="1"/>
</dbReference>
<feature type="binding site" evidence="16">
    <location>
        <position position="185"/>
    </location>
    <ligand>
        <name>Mg(2+)</name>
        <dbReference type="ChEBI" id="CHEBI:18420"/>
    </ligand>
</feature>
<evidence type="ECO:0000256" key="7">
    <source>
        <dbReference type="ARBA" id="ARBA00022723"/>
    </source>
</evidence>
<comment type="similarity">
    <text evidence="3 18">Belongs to the transketolase family.</text>
</comment>
<feature type="binding site" evidence="15">
    <location>
        <position position="260"/>
    </location>
    <ligand>
        <name>thiamine diphosphate</name>
        <dbReference type="ChEBI" id="CHEBI:58937"/>
    </ligand>
</feature>
<evidence type="ECO:0000256" key="15">
    <source>
        <dbReference type="PIRSR" id="PIRSR605478-3"/>
    </source>
</evidence>
<comment type="cofactor">
    <cofactor evidence="16">
        <name>Mg(2+)</name>
        <dbReference type="ChEBI" id="CHEBI:18420"/>
    </cofactor>
    <text evidence="16">Binds 1 Mg(2+) ion per subunit. Can also utilize other divalent metal cations, such as Ca(2+), Mn(2+) and Co(2+).</text>
</comment>
<keyword evidence="8 18" id="KW-0106">Calcium</keyword>
<feature type="binding site" evidence="14">
    <location>
        <position position="472"/>
    </location>
    <ligand>
        <name>substrate</name>
    </ligand>
</feature>
<dbReference type="SUPFAM" id="SSF52518">
    <property type="entry name" value="Thiamin diphosphate-binding fold (THDP-binding)"/>
    <property type="match status" value="2"/>
</dbReference>
<proteinExistence type="inferred from homology"/>
<keyword evidence="7 16" id="KW-0479">Metal-binding</keyword>
<comment type="subunit">
    <text evidence="4 18">Homodimer.</text>
</comment>
<comment type="cofactor">
    <cofactor evidence="1">
        <name>Ca(2+)</name>
        <dbReference type="ChEBI" id="CHEBI:29108"/>
    </cofactor>
</comment>
<dbReference type="SMART" id="SM00861">
    <property type="entry name" value="Transket_pyr"/>
    <property type="match status" value="1"/>
</dbReference>
<evidence type="ECO:0000256" key="14">
    <source>
        <dbReference type="PIRSR" id="PIRSR605478-2"/>
    </source>
</evidence>
<dbReference type="CDD" id="cd02012">
    <property type="entry name" value="TPP_TK"/>
    <property type="match status" value="1"/>
</dbReference>
<feature type="binding site" evidence="14">
    <location>
        <position position="357"/>
    </location>
    <ligand>
        <name>substrate</name>
    </ligand>
</feature>
<dbReference type="InterPro" id="IPR029061">
    <property type="entry name" value="THDP-binding"/>
</dbReference>
<evidence type="ECO:0000256" key="5">
    <source>
        <dbReference type="ARBA" id="ARBA00013152"/>
    </source>
</evidence>
<reference evidence="20 21" key="1">
    <citation type="submission" date="2016-07" db="EMBL/GenBank/DDBJ databases">
        <title>Draft Genome Sequence of Methylophaga muralis Bur 1.</title>
        <authorList>
            <person name="Vasilenko O.V."/>
            <person name="Doronina N.V."/>
            <person name="Shmareva M.N."/>
            <person name="Tarlachkov S.V."/>
            <person name="Mustakhimov I."/>
            <person name="Trotsenko Y.A."/>
        </authorList>
    </citation>
    <scope>NUCLEOTIDE SEQUENCE [LARGE SCALE GENOMIC DNA]</scope>
    <source>
        <strain evidence="20 21">Bur 1</strain>
    </source>
</reference>
<dbReference type="PATRIC" id="fig|291169.3.peg.915"/>
<dbReference type="STRING" id="291169.A9E74_00911"/>
<feature type="binding site" evidence="15">
    <location>
        <begin position="114"/>
        <end position="116"/>
    </location>
    <ligand>
        <name>thiamine diphosphate</name>
        <dbReference type="ChEBI" id="CHEBI:58937"/>
    </ligand>
</feature>
<name>A0A1E3GTL0_9GAMM</name>
<dbReference type="InterPro" id="IPR005474">
    <property type="entry name" value="Transketolase_N"/>
</dbReference>
<feature type="binding site" evidence="15">
    <location>
        <position position="185"/>
    </location>
    <ligand>
        <name>thiamine diphosphate</name>
        <dbReference type="ChEBI" id="CHEBI:58937"/>
    </ligand>
</feature>
<feature type="binding site" evidence="14">
    <location>
        <position position="468"/>
    </location>
    <ligand>
        <name>substrate</name>
    </ligand>
</feature>
<dbReference type="InterPro" id="IPR049557">
    <property type="entry name" value="Transketolase_CS"/>
</dbReference>
<feature type="binding site" evidence="15">
    <location>
        <position position="436"/>
    </location>
    <ligand>
        <name>thiamine diphosphate</name>
        <dbReference type="ChEBI" id="CHEBI:58937"/>
    </ligand>
</feature>
<evidence type="ECO:0000256" key="6">
    <source>
        <dbReference type="ARBA" id="ARBA00022679"/>
    </source>
</evidence>
<sequence>MATRRHLANAIRALSMDAVQKANSGHPGAPMGMADIAEVLWNDHMKHNPNNPKWADRDRFILSNGHGSMLIYSLLHLSGYDLPMESISTFRQLHSQCAGHPEYGYAPGVETTTGPLGQGITNGVGFAMAEKLMADQFNKPGHDIVNHHTYVFMGDGCLMEGVSHEACALAGTWGLGNLIAFWDDNNISIDGHIDGWYTDDTVKRFEAYGWHVQSVDGHDADAINKAIAEAKKVTDKPSLICCKTIIGYGSPNKCASHDCHGAALGEEEVALTRKQLGWEYEPFVIPEDVYAGWNAKDKGDAAEAAWNEKFAAYEKEYPELAAEFKRRMAGELPANWKQATDAFIAETNEKAENLASRQASQKAIAALAPILPEFLGGSADLTGSNLTSCSSFKHVSGKEPGNYISYGVREFGMYAIMNGMALHGGLLPFGGTFHMFSDYAKSALRMAALMKQRTIAVLTHDSIGQGEDGPTHQPIENTAGLRYIPNMDVWRPADSVEVAVAWTCAVERMDGPTSLVLSRQGIPGRKHEASDFDAIRKGAYVLSEAKGGKADVILIATGSEVDLAAKAQEALAEEGINARVVSMPSTNVFDRQDQAYKDSVLTPGVKRVSVEAGVTDFWRKYVGLEGGTVGIDTFGESAPGGVLMKHFGFTVENVVKTVKSVL</sequence>
<comment type="cofactor">
    <cofactor evidence="2">
        <name>Co(2+)</name>
        <dbReference type="ChEBI" id="CHEBI:48828"/>
    </cofactor>
</comment>
<evidence type="ECO:0000256" key="16">
    <source>
        <dbReference type="PIRSR" id="PIRSR605478-4"/>
    </source>
</evidence>
<evidence type="ECO:0000256" key="8">
    <source>
        <dbReference type="ARBA" id="ARBA00022837"/>
    </source>
</evidence>
<dbReference type="GO" id="GO:0005829">
    <property type="term" value="C:cytosol"/>
    <property type="evidence" value="ECO:0007669"/>
    <property type="project" value="TreeGrafter"/>
</dbReference>
<feature type="domain" description="Transketolase-like pyrimidine-binding" evidence="19">
    <location>
        <begin position="354"/>
        <end position="525"/>
    </location>
</feature>
<dbReference type="InterPro" id="IPR005475">
    <property type="entry name" value="Transketolase-like_Pyr-bd"/>
</dbReference>
<accession>A0A1E3GTL0</accession>
<keyword evidence="6 18" id="KW-0808">Transferase</keyword>
<comment type="catalytic activity">
    <reaction evidence="11 18">
        <text>D-sedoheptulose 7-phosphate + D-glyceraldehyde 3-phosphate = aldehydo-D-ribose 5-phosphate + D-xylulose 5-phosphate</text>
        <dbReference type="Rhea" id="RHEA:10508"/>
        <dbReference type="ChEBI" id="CHEBI:57483"/>
        <dbReference type="ChEBI" id="CHEBI:57737"/>
        <dbReference type="ChEBI" id="CHEBI:58273"/>
        <dbReference type="ChEBI" id="CHEBI:59776"/>
        <dbReference type="EC" id="2.2.1.1"/>
    </reaction>
</comment>
<evidence type="ECO:0000313" key="21">
    <source>
        <dbReference type="Proteomes" id="UP000094379"/>
    </source>
</evidence>
<dbReference type="Pfam" id="PF22613">
    <property type="entry name" value="Transketolase_C_1"/>
    <property type="match status" value="1"/>
</dbReference>
<comment type="cofactor">
    <cofactor evidence="15">
        <name>thiamine diphosphate</name>
        <dbReference type="ChEBI" id="CHEBI:58937"/>
    </cofactor>
    <text evidence="15">Binds 1 thiamine pyrophosphate per subunit. During the reaction, the substrate forms a covalent intermediate with the cofactor.</text>
</comment>
<dbReference type="Proteomes" id="UP000094379">
    <property type="component" value="Unassembled WGS sequence"/>
</dbReference>
<comment type="cofactor">
    <cofactor evidence="18">
        <name>Mg(2+)</name>
        <dbReference type="ChEBI" id="CHEBI:18420"/>
    </cofactor>
    <cofactor evidence="18">
        <name>Ca(2+)</name>
        <dbReference type="ChEBI" id="CHEBI:29108"/>
    </cofactor>
    <cofactor evidence="18">
        <name>Mn(2+)</name>
        <dbReference type="ChEBI" id="CHEBI:29035"/>
    </cofactor>
    <cofactor evidence="18">
        <name>Co(2+)</name>
        <dbReference type="ChEBI" id="CHEBI:48828"/>
    </cofactor>
    <text evidence="18">Binds 1 Mg(2+) ion per subunit. Can also utilize other divalent metal cations, such as Ca(2+), Mn(2+) and Co(2+).</text>
</comment>
<evidence type="ECO:0000256" key="4">
    <source>
        <dbReference type="ARBA" id="ARBA00011738"/>
    </source>
</evidence>
<evidence type="ECO:0000256" key="9">
    <source>
        <dbReference type="ARBA" id="ARBA00022842"/>
    </source>
</evidence>
<gene>
    <name evidence="20" type="primary">tktA</name>
    <name evidence="20" type="ORF">A9E74_00911</name>
</gene>
<evidence type="ECO:0000256" key="18">
    <source>
        <dbReference type="RuleBase" id="RU004996"/>
    </source>
</evidence>
<protein>
    <recommendedName>
        <fullName evidence="5 12">Transketolase</fullName>
        <ecNumber evidence="5 12">2.2.1.1</ecNumber>
    </recommendedName>
</protein>
<comment type="function">
    <text evidence="18">Catalyzes the transfer of a two-carbon ketol group from a ketose donor to an aldose acceptor, via a covalent intermediate with the cofactor thiamine pyrophosphate.</text>
</comment>
<feature type="site" description="Important for catalytic activity" evidence="17">
    <location>
        <position position="260"/>
    </location>
</feature>
<evidence type="ECO:0000256" key="3">
    <source>
        <dbReference type="ARBA" id="ARBA00007131"/>
    </source>
</evidence>